<dbReference type="PANTHER" id="PTHR43377">
    <property type="entry name" value="BILIVERDIN REDUCTASE A"/>
    <property type="match status" value="1"/>
</dbReference>
<dbReference type="Gene3D" id="3.40.50.720">
    <property type="entry name" value="NAD(P)-binding Rossmann-like Domain"/>
    <property type="match status" value="1"/>
</dbReference>
<dbReference type="SUPFAM" id="SSF51735">
    <property type="entry name" value="NAD(P)-binding Rossmann-fold domains"/>
    <property type="match status" value="1"/>
</dbReference>
<dbReference type="AlphaFoldDB" id="A0A938Y204"/>
<comment type="caution">
    <text evidence="3">The sequence shown here is derived from an EMBL/GenBank/DDBJ whole genome shotgun (WGS) entry which is preliminary data.</text>
</comment>
<dbReference type="EMBL" id="JAFBEB010000003">
    <property type="protein sequence ID" value="MBM7589720.1"/>
    <property type="molecule type" value="Genomic_DNA"/>
</dbReference>
<evidence type="ECO:0000259" key="2">
    <source>
        <dbReference type="Pfam" id="PF22725"/>
    </source>
</evidence>
<dbReference type="GO" id="GO:0000166">
    <property type="term" value="F:nucleotide binding"/>
    <property type="evidence" value="ECO:0007669"/>
    <property type="project" value="InterPro"/>
</dbReference>
<dbReference type="RefSeq" id="WP_204517440.1">
    <property type="nucleotide sequence ID" value="NZ_BAABIN010000038.1"/>
</dbReference>
<feature type="domain" description="Gfo/Idh/MocA-like oxidoreductase N-terminal" evidence="1">
    <location>
        <begin position="3"/>
        <end position="118"/>
    </location>
</feature>
<dbReference type="InterPro" id="IPR055170">
    <property type="entry name" value="GFO_IDH_MocA-like_dom"/>
</dbReference>
<keyword evidence="4" id="KW-1185">Reference proteome</keyword>
<protein>
    <submittedName>
        <fullName evidence="3">Dehydrogenase</fullName>
    </submittedName>
</protein>
<dbReference type="SUPFAM" id="SSF55347">
    <property type="entry name" value="Glyceraldehyde-3-phosphate dehydrogenase-like, C-terminal domain"/>
    <property type="match status" value="1"/>
</dbReference>
<name>A0A938Y204_9BACL</name>
<sequence>MKKIGIVGAGKWGMNLVRTFRDLGELAAVAEMNEELRLQLKALYPELTVYDSVQPLLQSEVEGVVIATPVQTHYQIARETLLAGKDVFVEKPITLSVDEASELDQLAQAKQRILMVGHLLLYQPAVQWIKQYVQEGNLGELYSLHQYRKQLGRIRTVENVLWSLGVHDIAVLLAIIGTTPERIMASGHAMLQPQIEDEVHLHLRFPKGIQAHLHMSWLWPVRERRTILIGSAGMLEYDEQKQTVIKHRKYVDGALTIQDEGSELVFRGDQEPLTREALHFLECMANRTPPQSDGKNGMAVIRVLSEATRLLQKGGEV</sequence>
<feature type="domain" description="GFO/IDH/MocA-like oxidoreductase" evidence="2">
    <location>
        <begin position="127"/>
        <end position="236"/>
    </location>
</feature>
<dbReference type="Gene3D" id="3.30.360.10">
    <property type="entry name" value="Dihydrodipicolinate Reductase, domain 2"/>
    <property type="match status" value="1"/>
</dbReference>
<evidence type="ECO:0000313" key="4">
    <source>
        <dbReference type="Proteomes" id="UP000717624"/>
    </source>
</evidence>
<dbReference type="InterPro" id="IPR000683">
    <property type="entry name" value="Gfo/Idh/MocA-like_OxRdtase_N"/>
</dbReference>
<dbReference type="PANTHER" id="PTHR43377:SF6">
    <property type="entry name" value="GFO_IDH_MOCA-LIKE OXIDOREDUCTASE N-TERMINAL DOMAIN-CONTAINING PROTEIN"/>
    <property type="match status" value="1"/>
</dbReference>
<reference evidence="3" key="1">
    <citation type="submission" date="2021-01" db="EMBL/GenBank/DDBJ databases">
        <title>Genomic Encyclopedia of Type Strains, Phase IV (KMG-IV): sequencing the most valuable type-strain genomes for metagenomic binning, comparative biology and taxonomic classification.</title>
        <authorList>
            <person name="Goeker M."/>
        </authorList>
    </citation>
    <scope>NUCLEOTIDE SEQUENCE</scope>
    <source>
        <strain evidence="3">DSM 25523</strain>
    </source>
</reference>
<evidence type="ECO:0000259" key="1">
    <source>
        <dbReference type="Pfam" id="PF01408"/>
    </source>
</evidence>
<organism evidence="3 4">
    <name type="scientific">Brevibacillus fulvus</name>
    <dbReference type="NCBI Taxonomy" id="1125967"/>
    <lineage>
        <taxon>Bacteria</taxon>
        <taxon>Bacillati</taxon>
        <taxon>Bacillota</taxon>
        <taxon>Bacilli</taxon>
        <taxon>Bacillales</taxon>
        <taxon>Paenibacillaceae</taxon>
        <taxon>Brevibacillus</taxon>
    </lineage>
</organism>
<evidence type="ECO:0000313" key="3">
    <source>
        <dbReference type="EMBL" id="MBM7589720.1"/>
    </source>
</evidence>
<dbReference type="Proteomes" id="UP000717624">
    <property type="component" value="Unassembled WGS sequence"/>
</dbReference>
<accession>A0A938Y204</accession>
<proteinExistence type="predicted"/>
<dbReference type="Pfam" id="PF22725">
    <property type="entry name" value="GFO_IDH_MocA_C3"/>
    <property type="match status" value="1"/>
</dbReference>
<dbReference type="Pfam" id="PF01408">
    <property type="entry name" value="GFO_IDH_MocA"/>
    <property type="match status" value="1"/>
</dbReference>
<gene>
    <name evidence="3" type="ORF">JOD01_001320</name>
</gene>
<dbReference type="InterPro" id="IPR051450">
    <property type="entry name" value="Gfo/Idh/MocA_Oxidoreductases"/>
</dbReference>
<dbReference type="InterPro" id="IPR036291">
    <property type="entry name" value="NAD(P)-bd_dom_sf"/>
</dbReference>